<protein>
    <submittedName>
        <fullName evidence="2">Uncharacterized protein LOC103717342</fullName>
    </submittedName>
</protein>
<accession>A0A8B7CQC6</accession>
<name>A0A8B7CQC6_PHODC</name>
<proteinExistence type="predicted"/>
<dbReference type="AlphaFoldDB" id="A0A8B7CQC6"/>
<dbReference type="OrthoDB" id="341421at2759"/>
<dbReference type="RefSeq" id="XP_008803901.1">
    <property type="nucleotide sequence ID" value="XM_008805679.3"/>
</dbReference>
<evidence type="ECO:0000313" key="2">
    <source>
        <dbReference type="RefSeq" id="XP_008803901.1"/>
    </source>
</evidence>
<dbReference type="GeneID" id="103717342"/>
<evidence type="ECO:0000313" key="1">
    <source>
        <dbReference type="Proteomes" id="UP000228380"/>
    </source>
</evidence>
<gene>
    <name evidence="2" type="primary">LOC103717342</name>
</gene>
<reference evidence="2" key="1">
    <citation type="submission" date="2025-08" db="UniProtKB">
        <authorList>
            <consortium name="RefSeq"/>
        </authorList>
    </citation>
    <scope>IDENTIFICATION</scope>
    <source>
        <tissue evidence="2">Young leaves</tissue>
    </source>
</reference>
<keyword evidence="1" id="KW-1185">Reference proteome</keyword>
<dbReference type="KEGG" id="pda:103717342"/>
<sequence>MEIKHLQMEGGEISPSKKVIEWSISGSKLKIADHYSHGLGVVGTDEIPRRSELVVLPNHAHLRFCRDPESDGGGKGSDSVLRRPGHFNIFGVIFPKFSNQWPIYLTIYRGKLGGSWIGRWPLSCLTRTSFD</sequence>
<dbReference type="Proteomes" id="UP000228380">
    <property type="component" value="Unplaced"/>
</dbReference>
<organism evidence="1 2">
    <name type="scientific">Phoenix dactylifera</name>
    <name type="common">Date palm</name>
    <dbReference type="NCBI Taxonomy" id="42345"/>
    <lineage>
        <taxon>Eukaryota</taxon>
        <taxon>Viridiplantae</taxon>
        <taxon>Streptophyta</taxon>
        <taxon>Embryophyta</taxon>
        <taxon>Tracheophyta</taxon>
        <taxon>Spermatophyta</taxon>
        <taxon>Magnoliopsida</taxon>
        <taxon>Liliopsida</taxon>
        <taxon>Arecaceae</taxon>
        <taxon>Coryphoideae</taxon>
        <taxon>Phoeniceae</taxon>
        <taxon>Phoenix</taxon>
    </lineage>
</organism>